<dbReference type="CDD" id="cd02883">
    <property type="entry name" value="NUDIX_Hydrolase"/>
    <property type="match status" value="1"/>
</dbReference>
<dbReference type="AlphaFoldDB" id="A0A7L9U2A2"/>
<dbReference type="InterPro" id="IPR051325">
    <property type="entry name" value="Nudix_hydrolase_domain"/>
</dbReference>
<dbReference type="PANTHER" id="PTHR21340">
    <property type="entry name" value="DIADENOSINE 5,5-P1,P4-TETRAPHOSPHATE PYROPHOSPHOHYDROLASE MUTT"/>
    <property type="match status" value="1"/>
</dbReference>
<sequence>MTTFHPHPNDDGGAVHIRNPSTPTPLSHWEDATQVATVVPGGALPAALNGIAFTPWDDAPAGAHGWSSCAAYPELAEPPFALPPGLAAAAGAVILEKDGRVWLVAPSNGFGGYAATFPKGRLDPGTSLPCACVREAFEESGLQIEIVGYLLDAKRTLTYTRYYVARRIGGSPAHMGWESQAVHLVPLAQLRQVADHPNDAQVITALERWLAART</sequence>
<dbReference type="Pfam" id="PF00293">
    <property type="entry name" value="NUDIX"/>
    <property type="match status" value="1"/>
</dbReference>
<evidence type="ECO:0000256" key="1">
    <source>
        <dbReference type="ARBA" id="ARBA00022801"/>
    </source>
</evidence>
<keyword evidence="5" id="KW-1185">Reference proteome</keyword>
<evidence type="ECO:0000259" key="3">
    <source>
        <dbReference type="PROSITE" id="PS51462"/>
    </source>
</evidence>
<feature type="region of interest" description="Disordered" evidence="2">
    <location>
        <begin position="1"/>
        <end position="23"/>
    </location>
</feature>
<dbReference type="RefSeq" id="WP_193685602.1">
    <property type="nucleotide sequence ID" value="NZ_CP062941.1"/>
</dbReference>
<evidence type="ECO:0000313" key="5">
    <source>
        <dbReference type="Proteomes" id="UP000593875"/>
    </source>
</evidence>
<accession>A0A7L9U2A2</accession>
<dbReference type="Gene3D" id="3.90.79.10">
    <property type="entry name" value="Nucleoside Triphosphate Pyrophosphohydrolase"/>
    <property type="match status" value="1"/>
</dbReference>
<organism evidence="4 5">
    <name type="scientific">Massilia litorea</name>
    <dbReference type="NCBI Taxonomy" id="2769491"/>
    <lineage>
        <taxon>Bacteria</taxon>
        <taxon>Pseudomonadati</taxon>
        <taxon>Pseudomonadota</taxon>
        <taxon>Betaproteobacteria</taxon>
        <taxon>Burkholderiales</taxon>
        <taxon>Oxalobacteraceae</taxon>
        <taxon>Telluria group</taxon>
        <taxon>Massilia</taxon>
    </lineage>
</organism>
<dbReference type="InterPro" id="IPR015797">
    <property type="entry name" value="NUDIX_hydrolase-like_dom_sf"/>
</dbReference>
<dbReference type="KEGG" id="mlir:LPB04_16530"/>
<proteinExistence type="predicted"/>
<dbReference type="GO" id="GO:0006167">
    <property type="term" value="P:AMP biosynthetic process"/>
    <property type="evidence" value="ECO:0007669"/>
    <property type="project" value="TreeGrafter"/>
</dbReference>
<dbReference type="InterPro" id="IPR000086">
    <property type="entry name" value="NUDIX_hydrolase_dom"/>
</dbReference>
<dbReference type="GO" id="GO:0004081">
    <property type="term" value="F:bis(5'-nucleosyl)-tetraphosphatase (asymmetrical) activity"/>
    <property type="evidence" value="ECO:0007669"/>
    <property type="project" value="TreeGrafter"/>
</dbReference>
<dbReference type="EMBL" id="CP062941">
    <property type="protein sequence ID" value="QOL48559.1"/>
    <property type="molecule type" value="Genomic_DNA"/>
</dbReference>
<dbReference type="PROSITE" id="PS51462">
    <property type="entry name" value="NUDIX"/>
    <property type="match status" value="1"/>
</dbReference>
<keyword evidence="1 4" id="KW-0378">Hydrolase</keyword>
<dbReference type="GO" id="GO:0006754">
    <property type="term" value="P:ATP biosynthetic process"/>
    <property type="evidence" value="ECO:0007669"/>
    <property type="project" value="TreeGrafter"/>
</dbReference>
<reference evidence="4 5" key="1">
    <citation type="submission" date="2020-10" db="EMBL/GenBank/DDBJ databases">
        <title>Genome sequencing of Massilia sp. LPB0304.</title>
        <authorList>
            <person name="Kim J."/>
        </authorList>
    </citation>
    <scope>NUCLEOTIDE SEQUENCE [LARGE SCALE GENOMIC DNA]</scope>
    <source>
        <strain evidence="4 5">LPB0304</strain>
    </source>
</reference>
<dbReference type="Proteomes" id="UP000593875">
    <property type="component" value="Chromosome"/>
</dbReference>
<evidence type="ECO:0000313" key="4">
    <source>
        <dbReference type="EMBL" id="QOL48559.1"/>
    </source>
</evidence>
<name>A0A7L9U2A2_9BURK</name>
<protein>
    <submittedName>
        <fullName evidence="4">NUDIX hydrolase</fullName>
    </submittedName>
</protein>
<feature type="domain" description="Nudix hydrolase" evidence="3">
    <location>
        <begin position="85"/>
        <end position="207"/>
    </location>
</feature>
<dbReference type="PANTHER" id="PTHR21340:SF0">
    <property type="entry name" value="BIS(5'-NUCLEOSYL)-TETRAPHOSPHATASE [ASYMMETRICAL]"/>
    <property type="match status" value="1"/>
</dbReference>
<dbReference type="SUPFAM" id="SSF55811">
    <property type="entry name" value="Nudix"/>
    <property type="match status" value="1"/>
</dbReference>
<evidence type="ECO:0000256" key="2">
    <source>
        <dbReference type="SAM" id="MobiDB-lite"/>
    </source>
</evidence>
<gene>
    <name evidence="4" type="ORF">LPB04_16530</name>
</gene>